<accession>A0A542ZQA7</accession>
<dbReference type="RefSeq" id="WP_142092364.1">
    <property type="nucleotide sequence ID" value="NZ_BAAAMD010000003.1"/>
</dbReference>
<evidence type="ECO:0000256" key="2">
    <source>
        <dbReference type="ARBA" id="ARBA00022741"/>
    </source>
</evidence>
<dbReference type="SMART" id="SM00382">
    <property type="entry name" value="AAA"/>
    <property type="match status" value="1"/>
</dbReference>
<dbReference type="InterPro" id="IPR017871">
    <property type="entry name" value="ABC_transporter-like_CS"/>
</dbReference>
<dbReference type="PROSITE" id="PS00211">
    <property type="entry name" value="ABC_TRANSPORTER_1"/>
    <property type="match status" value="1"/>
</dbReference>
<evidence type="ECO:0000256" key="3">
    <source>
        <dbReference type="ARBA" id="ARBA00022840"/>
    </source>
</evidence>
<keyword evidence="3 5" id="KW-0067">ATP-binding</keyword>
<dbReference type="Proteomes" id="UP000316196">
    <property type="component" value="Unassembled WGS sequence"/>
</dbReference>
<reference evidence="5 6" key="1">
    <citation type="submission" date="2019-06" db="EMBL/GenBank/DDBJ databases">
        <title>Sequencing the genomes of 1000 actinobacteria strains.</title>
        <authorList>
            <person name="Klenk H.-P."/>
        </authorList>
    </citation>
    <scope>NUCLEOTIDE SEQUENCE [LARGE SCALE GENOMIC DNA]</scope>
    <source>
        <strain evidence="5 6">DSM 8251</strain>
    </source>
</reference>
<dbReference type="PROSITE" id="PS50893">
    <property type="entry name" value="ABC_TRANSPORTER_2"/>
    <property type="match status" value="1"/>
</dbReference>
<dbReference type="Pfam" id="PF00005">
    <property type="entry name" value="ABC_tran"/>
    <property type="match status" value="1"/>
</dbReference>
<dbReference type="GO" id="GO:0005524">
    <property type="term" value="F:ATP binding"/>
    <property type="evidence" value="ECO:0007669"/>
    <property type="project" value="UniProtKB-KW"/>
</dbReference>
<dbReference type="EMBL" id="VFOR01000001">
    <property type="protein sequence ID" value="TQL62535.1"/>
    <property type="molecule type" value="Genomic_DNA"/>
</dbReference>
<dbReference type="GO" id="GO:0022857">
    <property type="term" value="F:transmembrane transporter activity"/>
    <property type="evidence" value="ECO:0007669"/>
    <property type="project" value="TreeGrafter"/>
</dbReference>
<evidence type="ECO:0000313" key="5">
    <source>
        <dbReference type="EMBL" id="TQL62535.1"/>
    </source>
</evidence>
<dbReference type="InterPro" id="IPR015854">
    <property type="entry name" value="ABC_transpr_LolD-like"/>
</dbReference>
<evidence type="ECO:0000313" key="6">
    <source>
        <dbReference type="Proteomes" id="UP000316196"/>
    </source>
</evidence>
<dbReference type="Gene3D" id="3.40.50.300">
    <property type="entry name" value="P-loop containing nucleotide triphosphate hydrolases"/>
    <property type="match status" value="1"/>
</dbReference>
<organism evidence="5 6">
    <name type="scientific">Propioniferax innocua</name>
    <dbReference type="NCBI Taxonomy" id="1753"/>
    <lineage>
        <taxon>Bacteria</taxon>
        <taxon>Bacillati</taxon>
        <taxon>Actinomycetota</taxon>
        <taxon>Actinomycetes</taxon>
        <taxon>Propionibacteriales</taxon>
        <taxon>Propionibacteriaceae</taxon>
        <taxon>Propioniferax</taxon>
    </lineage>
</organism>
<gene>
    <name evidence="5" type="ORF">FB460_0313</name>
</gene>
<proteinExistence type="inferred from homology"/>
<protein>
    <submittedName>
        <fullName evidence="5">Putative ABC transport system ATP-binding protein/lipoprotein-releasing system ATP-binding protein</fullName>
    </submittedName>
</protein>
<dbReference type="GO" id="GO:0016887">
    <property type="term" value="F:ATP hydrolysis activity"/>
    <property type="evidence" value="ECO:0007669"/>
    <property type="project" value="InterPro"/>
</dbReference>
<dbReference type="InterPro" id="IPR003593">
    <property type="entry name" value="AAA+_ATPase"/>
</dbReference>
<dbReference type="OrthoDB" id="4425833at2"/>
<keyword evidence="5" id="KW-0449">Lipoprotein</keyword>
<dbReference type="PANTHER" id="PTHR24220">
    <property type="entry name" value="IMPORT ATP-BINDING PROTEIN"/>
    <property type="match status" value="1"/>
</dbReference>
<evidence type="ECO:0000256" key="1">
    <source>
        <dbReference type="ARBA" id="ARBA00005417"/>
    </source>
</evidence>
<dbReference type="PANTHER" id="PTHR24220:SF689">
    <property type="entry name" value="LIPOPROTEIN-RELEASING SYSTEM ATP-BINDING PROTEIN LOLD"/>
    <property type="match status" value="1"/>
</dbReference>
<sequence length="215" mass="22956">MGAVLTTDELTFTYPRAREPVISDWTGSFDAGTMTALVGASGSGKSTLLFLLGLMMKPTSGTVTVQGIDATASHDAHRSHLRAHRYGFIFQDACLDPRRSVIANILQPATLRGTSHKTLRSCAEEMMQEMGVTVPPQRRPGQISGGQAQRIALCRALLHDPPIILADEPTGNLDPASAEVVVAELRRRADKGACVLIVTHTPAVAEACDETIELG</sequence>
<name>A0A542ZQA7_9ACTN</name>
<evidence type="ECO:0000259" key="4">
    <source>
        <dbReference type="PROSITE" id="PS50893"/>
    </source>
</evidence>
<feature type="domain" description="ABC transporter" evidence="4">
    <location>
        <begin position="5"/>
        <end position="214"/>
    </location>
</feature>
<comment type="similarity">
    <text evidence="1">Belongs to the ABC transporter superfamily.</text>
</comment>
<dbReference type="SUPFAM" id="SSF52540">
    <property type="entry name" value="P-loop containing nucleoside triphosphate hydrolases"/>
    <property type="match status" value="1"/>
</dbReference>
<dbReference type="InterPro" id="IPR027417">
    <property type="entry name" value="P-loop_NTPase"/>
</dbReference>
<dbReference type="InterPro" id="IPR003439">
    <property type="entry name" value="ABC_transporter-like_ATP-bd"/>
</dbReference>
<dbReference type="GO" id="GO:0005886">
    <property type="term" value="C:plasma membrane"/>
    <property type="evidence" value="ECO:0007669"/>
    <property type="project" value="TreeGrafter"/>
</dbReference>
<comment type="caution">
    <text evidence="5">The sequence shown here is derived from an EMBL/GenBank/DDBJ whole genome shotgun (WGS) entry which is preliminary data.</text>
</comment>
<keyword evidence="6" id="KW-1185">Reference proteome</keyword>
<keyword evidence="2" id="KW-0547">Nucleotide-binding</keyword>
<dbReference type="AlphaFoldDB" id="A0A542ZQA7"/>